<gene>
    <name evidence="4" type="ORF">C7459_10183</name>
</gene>
<keyword evidence="1" id="KW-0732">Signal</keyword>
<name>A0A316E094_9BACL</name>
<dbReference type="RefSeq" id="WP_170119180.1">
    <property type="nucleotide sequence ID" value="NZ_QGGL01000001.1"/>
</dbReference>
<feature type="chain" id="PRO_5016260211" evidence="1">
    <location>
        <begin position="29"/>
        <end position="531"/>
    </location>
</feature>
<feature type="domain" description="Copper amine oxidase-like N-terminal" evidence="2">
    <location>
        <begin position="37"/>
        <end position="144"/>
    </location>
</feature>
<comment type="caution">
    <text evidence="4">The sequence shown here is derived from an EMBL/GenBank/DDBJ whole genome shotgun (WGS) entry which is preliminary data.</text>
</comment>
<protein>
    <submittedName>
        <fullName evidence="4">Copper amine oxidase-like protein</fullName>
    </submittedName>
</protein>
<dbReference type="InterPro" id="IPR039568">
    <property type="entry name" value="Peptidase_MA-like_dom"/>
</dbReference>
<dbReference type="EMBL" id="QGGL01000001">
    <property type="protein sequence ID" value="PWK16220.1"/>
    <property type="molecule type" value="Genomic_DNA"/>
</dbReference>
<dbReference type="Pfam" id="PF07833">
    <property type="entry name" value="Cu_amine_oxidN1"/>
    <property type="match status" value="1"/>
</dbReference>
<evidence type="ECO:0000259" key="2">
    <source>
        <dbReference type="Pfam" id="PF07833"/>
    </source>
</evidence>
<accession>A0A316E094</accession>
<organism evidence="4 5">
    <name type="scientific">Tumebacillus permanentifrigoris</name>
    <dbReference type="NCBI Taxonomy" id="378543"/>
    <lineage>
        <taxon>Bacteria</taxon>
        <taxon>Bacillati</taxon>
        <taxon>Bacillota</taxon>
        <taxon>Bacilli</taxon>
        <taxon>Bacillales</taxon>
        <taxon>Alicyclobacillaceae</taxon>
        <taxon>Tumebacillus</taxon>
    </lineage>
</organism>
<sequence>MTSWKRWTTAVLLGLGMAASLCNTPAVAATPERPDVVVDGEWIRFDVQPQVFQYRTLVPMRMIFEALGADVHWEDDTQTAVASKNGVTLRLPIGSQIVTKNGQPVTLDVPAQLVSNRTMVPVRFLAESFGDEVLWDEQQGRVTINSVGAPKVRVVGDDYASLQDGMTASVQGLVQNQNLAALVEAEIGKTFQKPVWIYLSNSQTGYQQAIAKYGEDPDAASIAAVAEGITYESRVMIPLSKLATDHERTQTIAHELMHVLLNQNGGRDLPSWVHEGLAWQTGLDAEFQNQPAVMRKQMDGMLRDYVLGVVAQGTYHPLISSTDGTVDALSGGAGYNVELQDYLAYKYLVATFGKQKLLDYLTKYAAGARLTAFSSAIGVPLATFETNFKAHLQSEIARTSKGMEITLNVPSTFQGSVHLLTQGTGTTATQALTLAPGQQKIRVYKDGHIEGVPAQVSGKAERDKGTVYLFVDLDHATKEQGVQSESGGLGFYDSYGQYYYGYAWLNTEQDAVYPDTNKLFGLEILDVQAFS</sequence>
<feature type="signal peptide" evidence="1">
    <location>
        <begin position="1"/>
        <end position="28"/>
    </location>
</feature>
<dbReference type="Gene3D" id="3.30.457.10">
    <property type="entry name" value="Copper amine oxidase-like, N-terminal domain"/>
    <property type="match status" value="1"/>
</dbReference>
<dbReference type="Pfam" id="PF13485">
    <property type="entry name" value="Peptidase_MA_2"/>
    <property type="match status" value="1"/>
</dbReference>
<reference evidence="4 5" key="1">
    <citation type="submission" date="2018-05" db="EMBL/GenBank/DDBJ databases">
        <title>Genomic Encyclopedia of Type Strains, Phase IV (KMG-IV): sequencing the most valuable type-strain genomes for metagenomic binning, comparative biology and taxonomic classification.</title>
        <authorList>
            <person name="Goeker M."/>
        </authorList>
    </citation>
    <scope>NUCLEOTIDE SEQUENCE [LARGE SCALE GENOMIC DNA]</scope>
    <source>
        <strain evidence="4 5">DSM 18773</strain>
    </source>
</reference>
<dbReference type="InterPro" id="IPR036582">
    <property type="entry name" value="Mao_N_sf"/>
</dbReference>
<proteinExistence type="predicted"/>
<dbReference type="SUPFAM" id="SSF55383">
    <property type="entry name" value="Copper amine oxidase, domain N"/>
    <property type="match status" value="2"/>
</dbReference>
<dbReference type="Proteomes" id="UP000245634">
    <property type="component" value="Unassembled WGS sequence"/>
</dbReference>
<feature type="domain" description="Peptidase MA-like" evidence="3">
    <location>
        <begin position="179"/>
        <end position="393"/>
    </location>
</feature>
<evidence type="ECO:0000256" key="1">
    <source>
        <dbReference type="SAM" id="SignalP"/>
    </source>
</evidence>
<dbReference type="AlphaFoldDB" id="A0A316E094"/>
<dbReference type="InterPro" id="IPR012854">
    <property type="entry name" value="Cu_amine_oxidase-like_N"/>
</dbReference>
<evidence type="ECO:0000313" key="4">
    <source>
        <dbReference type="EMBL" id="PWK16220.1"/>
    </source>
</evidence>
<keyword evidence="5" id="KW-1185">Reference proteome</keyword>
<evidence type="ECO:0000313" key="5">
    <source>
        <dbReference type="Proteomes" id="UP000245634"/>
    </source>
</evidence>
<evidence type="ECO:0000259" key="3">
    <source>
        <dbReference type="Pfam" id="PF13485"/>
    </source>
</evidence>